<dbReference type="CDD" id="cd16377">
    <property type="entry name" value="23S_rRNA_IVP_like"/>
    <property type="match status" value="1"/>
</dbReference>
<dbReference type="RefSeq" id="WP_374039036.1">
    <property type="nucleotide sequence ID" value="NZ_CP169082.1"/>
</dbReference>
<proteinExistence type="predicted"/>
<protein>
    <submittedName>
        <fullName evidence="1">Four helix bundle protein</fullName>
    </submittedName>
</protein>
<dbReference type="NCBIfam" id="TIGR02436">
    <property type="entry name" value="four helix bundle protein"/>
    <property type="match status" value="1"/>
</dbReference>
<dbReference type="Pfam" id="PF05635">
    <property type="entry name" value="23S_rRNA_IVP"/>
    <property type="match status" value="1"/>
</dbReference>
<dbReference type="EMBL" id="JBHSLF010000023">
    <property type="protein sequence ID" value="MFC5344663.1"/>
    <property type="molecule type" value="Genomic_DNA"/>
</dbReference>
<name>A0ABW0FWI7_9CAUL</name>
<dbReference type="InterPro" id="IPR012657">
    <property type="entry name" value="23S_rRNA-intervening_sequence"/>
</dbReference>
<dbReference type="PANTHER" id="PTHR38471">
    <property type="entry name" value="FOUR HELIX BUNDLE PROTEIN"/>
    <property type="match status" value="1"/>
</dbReference>
<sequence length="121" mass="13379">MSEIRSHRDLLVWQKAMALAEHTYQATRSFPRDEAFGLTSQTRRAAVSIAANIAEGYGRGTRQAYVSFLRIARGSLLELETHIELAARVKLLPTEDATAVLAKTDELGRMLHGLISKVSKA</sequence>
<dbReference type="PANTHER" id="PTHR38471:SF2">
    <property type="entry name" value="FOUR HELIX BUNDLE PROTEIN"/>
    <property type="match status" value="1"/>
</dbReference>
<dbReference type="NCBIfam" id="NF008911">
    <property type="entry name" value="PRK12275.1-2"/>
    <property type="match status" value="1"/>
</dbReference>
<dbReference type="Proteomes" id="UP001596152">
    <property type="component" value="Unassembled WGS sequence"/>
</dbReference>
<dbReference type="InterPro" id="IPR036583">
    <property type="entry name" value="23S_rRNA_IVS_sf"/>
</dbReference>
<keyword evidence="2" id="KW-1185">Reference proteome</keyword>
<evidence type="ECO:0000313" key="1">
    <source>
        <dbReference type="EMBL" id="MFC5344663.1"/>
    </source>
</evidence>
<accession>A0ABW0FWI7</accession>
<gene>
    <name evidence="1" type="ORF">ACFPIE_12125</name>
</gene>
<dbReference type="SUPFAM" id="SSF158446">
    <property type="entry name" value="IVS-encoded protein-like"/>
    <property type="match status" value="1"/>
</dbReference>
<organism evidence="1 2">
    <name type="scientific">Brevundimonas staleyi</name>
    <dbReference type="NCBI Taxonomy" id="74326"/>
    <lineage>
        <taxon>Bacteria</taxon>
        <taxon>Pseudomonadati</taxon>
        <taxon>Pseudomonadota</taxon>
        <taxon>Alphaproteobacteria</taxon>
        <taxon>Caulobacterales</taxon>
        <taxon>Caulobacteraceae</taxon>
        <taxon>Brevundimonas</taxon>
    </lineage>
</organism>
<comment type="caution">
    <text evidence="1">The sequence shown here is derived from an EMBL/GenBank/DDBJ whole genome shotgun (WGS) entry which is preliminary data.</text>
</comment>
<reference evidence="2" key="1">
    <citation type="journal article" date="2019" name="Int. J. Syst. Evol. Microbiol.">
        <title>The Global Catalogue of Microorganisms (GCM) 10K type strain sequencing project: providing services to taxonomists for standard genome sequencing and annotation.</title>
        <authorList>
            <consortium name="The Broad Institute Genomics Platform"/>
            <consortium name="The Broad Institute Genome Sequencing Center for Infectious Disease"/>
            <person name="Wu L."/>
            <person name="Ma J."/>
        </authorList>
    </citation>
    <scope>NUCLEOTIDE SEQUENCE [LARGE SCALE GENOMIC DNA]</scope>
    <source>
        <strain evidence="2">JCM 12125</strain>
    </source>
</reference>
<dbReference type="Gene3D" id="1.20.1440.60">
    <property type="entry name" value="23S rRNA-intervening sequence"/>
    <property type="match status" value="1"/>
</dbReference>
<evidence type="ECO:0000313" key="2">
    <source>
        <dbReference type="Proteomes" id="UP001596152"/>
    </source>
</evidence>